<accession>A0A1H7M5V8</accession>
<dbReference type="Gene3D" id="2.160.20.10">
    <property type="entry name" value="Single-stranded right-handed beta-helix, Pectin lyase-like"/>
    <property type="match status" value="1"/>
</dbReference>
<dbReference type="Pfam" id="PF13004">
    <property type="entry name" value="BACON"/>
    <property type="match status" value="1"/>
</dbReference>
<evidence type="ECO:0000313" key="4">
    <source>
        <dbReference type="EMBL" id="SEL06328.1"/>
    </source>
</evidence>
<evidence type="ECO:0000259" key="3">
    <source>
        <dbReference type="PROSITE" id="PS50022"/>
    </source>
</evidence>
<evidence type="ECO:0000256" key="1">
    <source>
        <dbReference type="ARBA" id="ARBA00022729"/>
    </source>
</evidence>
<dbReference type="CDD" id="cd14251">
    <property type="entry name" value="PL-6"/>
    <property type="match status" value="1"/>
</dbReference>
<dbReference type="SUPFAM" id="SSF49785">
    <property type="entry name" value="Galactose-binding domain-like"/>
    <property type="match status" value="1"/>
</dbReference>
<feature type="signal peptide" evidence="2">
    <location>
        <begin position="1"/>
        <end position="22"/>
    </location>
</feature>
<dbReference type="InterPro" id="IPR026444">
    <property type="entry name" value="Secre_tail"/>
</dbReference>
<dbReference type="RefSeq" id="WP_091407322.1">
    <property type="nucleotide sequence ID" value="NZ_FOAB01000003.1"/>
</dbReference>
<gene>
    <name evidence="4" type="ORF">SAMN04487910_1598</name>
</gene>
<dbReference type="OrthoDB" id="6475864at2"/>
<dbReference type="STRING" id="1038014.SAMN04487910_1598"/>
<dbReference type="SUPFAM" id="SSF51126">
    <property type="entry name" value="Pectin lyase-like"/>
    <property type="match status" value="1"/>
</dbReference>
<keyword evidence="5" id="KW-1185">Reference proteome</keyword>
<dbReference type="Pfam" id="PF18962">
    <property type="entry name" value="Por_Secre_tail"/>
    <property type="match status" value="1"/>
</dbReference>
<dbReference type="Gene3D" id="2.60.40.10">
    <property type="entry name" value="Immunoglobulins"/>
    <property type="match status" value="1"/>
</dbReference>
<dbReference type="InterPro" id="IPR039513">
    <property type="entry name" value="PL-6"/>
</dbReference>
<dbReference type="AlphaFoldDB" id="A0A1H7M5V8"/>
<dbReference type="NCBIfam" id="TIGR04183">
    <property type="entry name" value="Por_Secre_tail"/>
    <property type="match status" value="1"/>
</dbReference>
<protein>
    <submittedName>
        <fullName evidence="4">Poly(Beta-D-mannuronate) lyase</fullName>
    </submittedName>
</protein>
<dbReference type="Proteomes" id="UP000198521">
    <property type="component" value="Unassembled WGS sequence"/>
</dbReference>
<feature type="chain" id="PRO_5011783210" evidence="2">
    <location>
        <begin position="23"/>
        <end position="836"/>
    </location>
</feature>
<dbReference type="GO" id="GO:0016829">
    <property type="term" value="F:lyase activity"/>
    <property type="evidence" value="ECO:0007669"/>
    <property type="project" value="UniProtKB-KW"/>
</dbReference>
<dbReference type="EMBL" id="FOAB01000003">
    <property type="protein sequence ID" value="SEL06328.1"/>
    <property type="molecule type" value="Genomic_DNA"/>
</dbReference>
<keyword evidence="4" id="KW-0456">Lyase</keyword>
<keyword evidence="1 2" id="KW-0732">Signal</keyword>
<dbReference type="PROSITE" id="PS50022">
    <property type="entry name" value="FA58C_3"/>
    <property type="match status" value="1"/>
</dbReference>
<proteinExistence type="predicted"/>
<dbReference type="InterPro" id="IPR024361">
    <property type="entry name" value="BACON"/>
</dbReference>
<dbReference type="InterPro" id="IPR012334">
    <property type="entry name" value="Pectin_lyas_fold"/>
</dbReference>
<feature type="domain" description="F5/8 type C" evidence="3">
    <location>
        <begin position="590"/>
        <end position="748"/>
    </location>
</feature>
<name>A0A1H7M5V8_AQUAM</name>
<reference evidence="4 5" key="1">
    <citation type="submission" date="2016-10" db="EMBL/GenBank/DDBJ databases">
        <authorList>
            <person name="de Groot N.N."/>
        </authorList>
    </citation>
    <scope>NUCLEOTIDE SEQUENCE [LARGE SCALE GENOMIC DNA]</scope>
    <source>
        <strain evidence="4 5">DSM 25232</strain>
    </source>
</reference>
<dbReference type="InterPro" id="IPR008979">
    <property type="entry name" value="Galactose-bd-like_sf"/>
</dbReference>
<dbReference type="Gene3D" id="2.60.120.260">
    <property type="entry name" value="Galactose-binding domain-like"/>
    <property type="match status" value="1"/>
</dbReference>
<dbReference type="Pfam" id="PF00754">
    <property type="entry name" value="F5_F8_type_C"/>
    <property type="match status" value="1"/>
</dbReference>
<dbReference type="Pfam" id="PF14592">
    <property type="entry name" value="Chondroitinas_B"/>
    <property type="match status" value="1"/>
</dbReference>
<evidence type="ECO:0000256" key="2">
    <source>
        <dbReference type="SAM" id="SignalP"/>
    </source>
</evidence>
<dbReference type="CDD" id="cd14948">
    <property type="entry name" value="BACON"/>
    <property type="match status" value="1"/>
</dbReference>
<evidence type="ECO:0000313" key="5">
    <source>
        <dbReference type="Proteomes" id="UP000198521"/>
    </source>
</evidence>
<dbReference type="InterPro" id="IPR013783">
    <property type="entry name" value="Ig-like_fold"/>
</dbReference>
<dbReference type="InterPro" id="IPR011050">
    <property type="entry name" value="Pectin_lyase_fold/virulence"/>
</dbReference>
<organism evidence="4 5">
    <name type="scientific">Aquimarina amphilecti</name>
    <dbReference type="NCBI Taxonomy" id="1038014"/>
    <lineage>
        <taxon>Bacteria</taxon>
        <taxon>Pseudomonadati</taxon>
        <taxon>Bacteroidota</taxon>
        <taxon>Flavobacteriia</taxon>
        <taxon>Flavobacteriales</taxon>
        <taxon>Flavobacteriaceae</taxon>
        <taxon>Aquimarina</taxon>
    </lineage>
</organism>
<dbReference type="InterPro" id="IPR000421">
    <property type="entry name" value="FA58C"/>
</dbReference>
<sequence length="836" mass="90686">MKKNYLKVFTFLLVLITSYSHTYSQIVNNNSELQTAITNATAGTTITLANGTWTDVQININKNGTGTNPVTIKAQTPGSVFFEGNSRVSMGGSYIIFDGVIFQNPSNLDVSGSIIEPVIELRDSSNNECDHCTITNIKIDSYNGTAAQELLTFKWIIVYGQYNEISFSSFEGKYGIGSIINDNRNATSTEFAEPDFTKIHHNYFADRTPVGVVNDLNDQDAIRIGNSSTSLHPSNTEVYDNLFYNWSGEVEIISNKSGENKYYNNTFRDYQGTLTLRHGDDCEVYNNFFFAENNLFSGGIRVIGEGHKVYNNYIEGVNSEKPEGGNTKTAGAINVSNGQENSPLNRYFQVKDAIIVNNTFVNCDYGFRIGTSVSNNPVLTLAPENLVIANNIMINTEESAVDEQTAPIGTSIYQGNITQNGVWDLTTGTNNNQVVTNGLLENGTLYYELGSNSPAIDAAVGSYPFVTTDILGGNRSGNLDAGAEEFNSSGSRIPYTTADVGVSIGFGGTGIDTPRLTTNTTAINVARSAGNTLFDIDTNVDWTITDNADWLTLDITSGSNSAVIIADFTENTSSAQRTATITISEVAGGSDLTTMLTITQSNIFSEEITIIDATAIGTEPGKPNVGPQFAWDDNVTDAEYWTGDANTEPEVSITFDLSCIRVLSEIGIHVLKADERIINFDIAVSDDQTGPFTSILTGQDSMIETGAENTEQLFNLNNATGRYVKFTSNGNSTGSGFASIVEVNIYGDTTCDATLGVDDNRLSSKDILLYPIPAKNQPIIIESKTIIGKVEVYDLHGRLMLKKEIDNSIGQLEISNLSSGTYIAKIRGAYGRFIVQ</sequence>